<keyword evidence="1" id="KW-1133">Transmembrane helix</keyword>
<evidence type="ECO:0000313" key="2">
    <source>
        <dbReference type="EMBL" id="MBK1619065.1"/>
    </source>
</evidence>
<keyword evidence="1" id="KW-0812">Transmembrane</keyword>
<keyword evidence="1" id="KW-0472">Membrane</keyword>
<name>A0A9X1B446_9GAMM</name>
<gene>
    <name evidence="2" type="ORF">CKO42_11605</name>
</gene>
<reference evidence="2 3" key="1">
    <citation type="journal article" date="2020" name="Microorganisms">
        <title>Osmotic Adaptation and Compatible Solute Biosynthesis of Phototrophic Bacteria as Revealed from Genome Analyses.</title>
        <authorList>
            <person name="Imhoff J.F."/>
            <person name="Rahn T."/>
            <person name="Kunzel S."/>
            <person name="Keller A."/>
            <person name="Neulinger S.C."/>
        </authorList>
    </citation>
    <scope>NUCLEOTIDE SEQUENCE [LARGE SCALE GENOMIC DNA]</scope>
    <source>
        <strain evidence="2 3">DSM 25653</strain>
    </source>
</reference>
<feature type="transmembrane region" description="Helical" evidence="1">
    <location>
        <begin position="36"/>
        <end position="59"/>
    </location>
</feature>
<dbReference type="Proteomes" id="UP001138768">
    <property type="component" value="Unassembled WGS sequence"/>
</dbReference>
<protein>
    <recommendedName>
        <fullName evidence="4">Methyl-accepting chemotaxis protein</fullName>
    </recommendedName>
</protein>
<dbReference type="RefSeq" id="WP_200244002.1">
    <property type="nucleotide sequence ID" value="NZ_NRRY01000017.1"/>
</dbReference>
<organism evidence="2 3">
    <name type="scientific">Lamprobacter modestohalophilus</name>
    <dbReference type="NCBI Taxonomy" id="1064514"/>
    <lineage>
        <taxon>Bacteria</taxon>
        <taxon>Pseudomonadati</taxon>
        <taxon>Pseudomonadota</taxon>
        <taxon>Gammaproteobacteria</taxon>
        <taxon>Chromatiales</taxon>
        <taxon>Chromatiaceae</taxon>
        <taxon>Lamprobacter</taxon>
    </lineage>
</organism>
<dbReference type="EMBL" id="NRRY01000017">
    <property type="protein sequence ID" value="MBK1619065.1"/>
    <property type="molecule type" value="Genomic_DNA"/>
</dbReference>
<dbReference type="SUPFAM" id="SSF58104">
    <property type="entry name" value="Methyl-accepting chemotaxis protein (MCP) signaling domain"/>
    <property type="match status" value="1"/>
</dbReference>
<dbReference type="Gene3D" id="1.10.287.950">
    <property type="entry name" value="Methyl-accepting chemotaxis protein"/>
    <property type="match status" value="1"/>
</dbReference>
<comment type="caution">
    <text evidence="2">The sequence shown here is derived from an EMBL/GenBank/DDBJ whole genome shotgun (WGS) entry which is preliminary data.</text>
</comment>
<dbReference type="AlphaFoldDB" id="A0A9X1B446"/>
<keyword evidence="3" id="KW-1185">Reference proteome</keyword>
<evidence type="ECO:0000256" key="1">
    <source>
        <dbReference type="SAM" id="Phobius"/>
    </source>
</evidence>
<accession>A0A9X1B446</accession>
<evidence type="ECO:0000313" key="3">
    <source>
        <dbReference type="Proteomes" id="UP001138768"/>
    </source>
</evidence>
<evidence type="ECO:0008006" key="4">
    <source>
        <dbReference type="Google" id="ProtNLM"/>
    </source>
</evidence>
<sequence>MELRDEQALDQAMAGFAGLMRRIDARQSRIEARVALLYQLLFGAVIVLVASLSFLTIILSRQIPDATAAVTGLNEHFAQVANNMDRIEHSMRVIDAGMQSLPRVIGHVDTMHGGIAFMSQDVTQIAQSIATIDDSVGTMSTNLTDMRQSFQLMEDTVGRMGHDVNHLSQPMRMFNWMNPFQ</sequence>
<proteinExistence type="predicted"/>